<reference evidence="3" key="1">
    <citation type="journal article" date="2023" name="Mol. Phylogenet. Evol.">
        <title>Genome-scale phylogeny and comparative genomics of the fungal order Sordariales.</title>
        <authorList>
            <person name="Hensen N."/>
            <person name="Bonometti L."/>
            <person name="Westerberg I."/>
            <person name="Brannstrom I.O."/>
            <person name="Guillou S."/>
            <person name="Cros-Aarteil S."/>
            <person name="Calhoun S."/>
            <person name="Haridas S."/>
            <person name="Kuo A."/>
            <person name="Mondo S."/>
            <person name="Pangilinan J."/>
            <person name="Riley R."/>
            <person name="LaButti K."/>
            <person name="Andreopoulos B."/>
            <person name="Lipzen A."/>
            <person name="Chen C."/>
            <person name="Yan M."/>
            <person name="Daum C."/>
            <person name="Ng V."/>
            <person name="Clum A."/>
            <person name="Steindorff A."/>
            <person name="Ohm R.A."/>
            <person name="Martin F."/>
            <person name="Silar P."/>
            <person name="Natvig D.O."/>
            <person name="Lalanne C."/>
            <person name="Gautier V."/>
            <person name="Ament-Velasquez S.L."/>
            <person name="Kruys A."/>
            <person name="Hutchinson M.I."/>
            <person name="Powell A.J."/>
            <person name="Barry K."/>
            <person name="Miller A.N."/>
            <person name="Grigoriev I.V."/>
            <person name="Debuchy R."/>
            <person name="Gladieux P."/>
            <person name="Hiltunen Thoren M."/>
            <person name="Johannesson H."/>
        </authorList>
    </citation>
    <scope>NUCLEOTIDE SEQUENCE</scope>
    <source>
        <strain evidence="3">CBS 141.50</strain>
    </source>
</reference>
<dbReference type="AlphaFoldDB" id="A0AAN6V404"/>
<dbReference type="Proteomes" id="UP001302676">
    <property type="component" value="Unassembled WGS sequence"/>
</dbReference>
<proteinExistence type="predicted"/>
<dbReference type="InterPro" id="IPR011990">
    <property type="entry name" value="TPR-like_helical_dom_sf"/>
</dbReference>
<dbReference type="RefSeq" id="XP_062637839.1">
    <property type="nucleotide sequence ID" value="XM_062780462.1"/>
</dbReference>
<organism evidence="3 4">
    <name type="scientific">Dichotomopilus funicola</name>
    <dbReference type="NCBI Taxonomy" id="1934379"/>
    <lineage>
        <taxon>Eukaryota</taxon>
        <taxon>Fungi</taxon>
        <taxon>Dikarya</taxon>
        <taxon>Ascomycota</taxon>
        <taxon>Pezizomycotina</taxon>
        <taxon>Sordariomycetes</taxon>
        <taxon>Sordariomycetidae</taxon>
        <taxon>Sordariales</taxon>
        <taxon>Chaetomiaceae</taxon>
        <taxon>Dichotomopilus</taxon>
    </lineage>
</organism>
<evidence type="ECO:0000313" key="4">
    <source>
        <dbReference type="Proteomes" id="UP001302676"/>
    </source>
</evidence>
<feature type="region of interest" description="Disordered" evidence="2">
    <location>
        <begin position="178"/>
        <end position="280"/>
    </location>
</feature>
<gene>
    <name evidence="3" type="ORF">C8A04DRAFT_27927</name>
</gene>
<feature type="compositionally biased region" description="Low complexity" evidence="2">
    <location>
        <begin position="234"/>
        <end position="253"/>
    </location>
</feature>
<dbReference type="InterPro" id="IPR019734">
    <property type="entry name" value="TPR_rpt"/>
</dbReference>
<feature type="region of interest" description="Disordered" evidence="2">
    <location>
        <begin position="1"/>
        <end position="53"/>
    </location>
</feature>
<keyword evidence="1" id="KW-0802">TPR repeat</keyword>
<feature type="repeat" description="TPR" evidence="1">
    <location>
        <begin position="61"/>
        <end position="94"/>
    </location>
</feature>
<keyword evidence="4" id="KW-1185">Reference proteome</keyword>
<evidence type="ECO:0000313" key="3">
    <source>
        <dbReference type="EMBL" id="KAK4144468.1"/>
    </source>
</evidence>
<dbReference type="SUPFAM" id="SSF48452">
    <property type="entry name" value="TPR-like"/>
    <property type="match status" value="1"/>
</dbReference>
<reference evidence="3" key="2">
    <citation type="submission" date="2023-05" db="EMBL/GenBank/DDBJ databases">
        <authorList>
            <consortium name="Lawrence Berkeley National Laboratory"/>
            <person name="Steindorff A."/>
            <person name="Hensen N."/>
            <person name="Bonometti L."/>
            <person name="Westerberg I."/>
            <person name="Brannstrom I.O."/>
            <person name="Guillou S."/>
            <person name="Cros-Aarteil S."/>
            <person name="Calhoun S."/>
            <person name="Haridas S."/>
            <person name="Kuo A."/>
            <person name="Mondo S."/>
            <person name="Pangilinan J."/>
            <person name="Riley R."/>
            <person name="Labutti K."/>
            <person name="Andreopoulos B."/>
            <person name="Lipzen A."/>
            <person name="Chen C."/>
            <person name="Yanf M."/>
            <person name="Daum C."/>
            <person name="Ng V."/>
            <person name="Clum A."/>
            <person name="Ohm R."/>
            <person name="Martin F."/>
            <person name="Silar P."/>
            <person name="Natvig D."/>
            <person name="Lalanne C."/>
            <person name="Gautier V."/>
            <person name="Ament-Velasquez S.L."/>
            <person name="Kruys A."/>
            <person name="Hutchinson M.I."/>
            <person name="Powell A.J."/>
            <person name="Barry K."/>
            <person name="Miller A.N."/>
            <person name="Grigoriev I.V."/>
            <person name="Debuchy R."/>
            <person name="Gladieux P."/>
            <person name="Thoren M.H."/>
            <person name="Johannesson H."/>
        </authorList>
    </citation>
    <scope>NUCLEOTIDE SEQUENCE</scope>
    <source>
        <strain evidence="3">CBS 141.50</strain>
    </source>
</reference>
<dbReference type="PROSITE" id="PS50005">
    <property type="entry name" value="TPR"/>
    <property type="match status" value="1"/>
</dbReference>
<evidence type="ECO:0000256" key="1">
    <source>
        <dbReference type="PROSITE-ProRule" id="PRU00339"/>
    </source>
</evidence>
<protein>
    <submittedName>
        <fullName evidence="3">Uncharacterized protein</fullName>
    </submittedName>
</protein>
<name>A0AAN6V404_9PEZI</name>
<dbReference type="GeneID" id="87817075"/>
<comment type="caution">
    <text evidence="3">The sequence shown here is derived from an EMBL/GenBank/DDBJ whole genome shotgun (WGS) entry which is preliminary data.</text>
</comment>
<feature type="compositionally biased region" description="Low complexity" evidence="2">
    <location>
        <begin position="268"/>
        <end position="277"/>
    </location>
</feature>
<feature type="compositionally biased region" description="Basic and acidic residues" evidence="2">
    <location>
        <begin position="12"/>
        <end position="24"/>
    </location>
</feature>
<dbReference type="PANTHER" id="PTHR42345">
    <property type="entry name" value="TPR_REGION DOMAIN-CONTAINING PROTEIN"/>
    <property type="match status" value="1"/>
</dbReference>
<dbReference type="EMBL" id="MU853577">
    <property type="protein sequence ID" value="KAK4144468.1"/>
    <property type="molecule type" value="Genomic_DNA"/>
</dbReference>
<accession>A0AAN6V404</accession>
<dbReference type="PANTHER" id="PTHR42345:SF2">
    <property type="entry name" value="HELICASE-LIKE PROTEIN"/>
    <property type="match status" value="1"/>
</dbReference>
<sequence length="971" mass="105726">MRAAVKGFFKKAGSDGNRRREERAGPAVSPQIYSPPVPTQPQGYGPPHVPAQPAQQLDPELRLFREHGDTYAGQGKYDQAVVMYMAALEKAPGDAELLLSLAVARMMLTPPLLVEALEAVEEVIRRHPGNVYAYITKADICERMVDFDGAEAALQMAVQIAVGMERVRLQQSLASLRSKRAQTQTQQPTPASQGMGVSLPGASEAVAPTPTPQLQEVRGGPSGPSMPSRFTGGPANRPAVATAPTTASSQASTVNTGANRAPPPPSVVRPYSSSNVNETPARSIPLSPDLLDNIPQEAPPSYATTSGTTTTPNFTHAELDRRLDHLEQNLAIRNKGSLAVRPYTLPGGIDAVLLLRVGMTVNELTPQELQTPTYLHTVHSQMRVNARDYPSSTFIDQDPETSPSYDGKIAGTVTVLGYSEEYRAHQLRIKPLLNLQMQSDIVLPTISLDRIVARLRLLRASAITEDDKALQEFLGLSQVKQLQYGFHASGTRQRRIDSLFMLLSRSHADEPDRFVDLRNTSAISSLFLTARNNETTRRDFLYCMLLGAELLLRLRKQPLLTSYASIATDYTSGLLVTAAAFMQNVQIIDSSFNSSGSSTAPRYAFIAAHHREQSEALMRFGEAIAWPYMDEARDFMESAYTRIVRGEANSFSLCDWLFGLTLPGKLFRHHIMCCLVLASQSAKHHGSAYYYDNGLVVGTKSYWPVRTVLGRVLGGLQNPRAVCGWLGPVPAPTTTDGGAVQGWVFIYADNPNFPVPVTKPANALGDFGFHLDDQQNNNGSITSVPDMVESITNPDEWICPTPPAAPAPANVARTVQFKGIRLEKCPSTGDNTRSYTLSPTGLPPPIKHYAILDFEIAGTAVSYKLYSNPVFVTAPPCVGTHVVHRQQALRYLSSTVTVAQLKEVFVEPGKVLVINAQGKGEEVVARAWCAERRKSAVVRRNLLGQQCCMACACSLASARTGLGIEVVIWSL</sequence>
<dbReference type="Pfam" id="PF13432">
    <property type="entry name" value="TPR_16"/>
    <property type="match status" value="2"/>
</dbReference>
<evidence type="ECO:0000256" key="2">
    <source>
        <dbReference type="SAM" id="MobiDB-lite"/>
    </source>
</evidence>
<dbReference type="Gene3D" id="1.25.40.10">
    <property type="entry name" value="Tetratricopeptide repeat domain"/>
    <property type="match status" value="1"/>
</dbReference>